<accession>A0AAD4CE87</accession>
<gene>
    <name evidence="1" type="ORF">FE257_002199</name>
</gene>
<dbReference type="Proteomes" id="UP001194746">
    <property type="component" value="Unassembled WGS sequence"/>
</dbReference>
<evidence type="ECO:0000313" key="2">
    <source>
        <dbReference type="Proteomes" id="UP001194746"/>
    </source>
</evidence>
<protein>
    <recommendedName>
        <fullName evidence="3">Lysine-specific metallo-endopeptidase domain-containing protein</fullName>
    </recommendedName>
</protein>
<organism evidence="1 2">
    <name type="scientific">Aspergillus nanangensis</name>
    <dbReference type="NCBI Taxonomy" id="2582783"/>
    <lineage>
        <taxon>Eukaryota</taxon>
        <taxon>Fungi</taxon>
        <taxon>Dikarya</taxon>
        <taxon>Ascomycota</taxon>
        <taxon>Pezizomycotina</taxon>
        <taxon>Eurotiomycetes</taxon>
        <taxon>Eurotiomycetidae</taxon>
        <taxon>Eurotiales</taxon>
        <taxon>Aspergillaceae</taxon>
        <taxon>Aspergillus</taxon>
        <taxon>Aspergillus subgen. Circumdati</taxon>
    </lineage>
</organism>
<dbReference type="AlphaFoldDB" id="A0AAD4CE87"/>
<evidence type="ECO:0000313" key="1">
    <source>
        <dbReference type="EMBL" id="KAF9884208.1"/>
    </source>
</evidence>
<sequence length="253" mass="28259">MGLAVIKDNLGTSRTQLSPGDMAKLDLFMALYGIFDPTQDTEISSAITKIQHINWFAQQLEEALASDALDITIFCNDDHLDEIGPALDENGNRQLDEEGREEYIYQSSAMPLMMDIAMAGKCDENEGLRAFMQNSVTDYRGRCDMDVLTICPICWGEEGWLEHFTDYATKNVEEILSEALDDIVSISAEANIIHEIAHTVSFFTDAHVMEDNKQTNGADAYKWEGCYDLAQNQATQDFAITNAGKLKAQVLTY</sequence>
<reference evidence="1" key="2">
    <citation type="submission" date="2020-02" db="EMBL/GenBank/DDBJ databases">
        <authorList>
            <person name="Gilchrist C.L.M."/>
            <person name="Chooi Y.-H."/>
        </authorList>
    </citation>
    <scope>NUCLEOTIDE SEQUENCE</scope>
    <source>
        <strain evidence="1">MST-FP2251</strain>
    </source>
</reference>
<name>A0AAD4CE87_ASPNN</name>
<dbReference type="EMBL" id="VCAU01000130">
    <property type="protein sequence ID" value="KAF9884208.1"/>
    <property type="molecule type" value="Genomic_DNA"/>
</dbReference>
<proteinExistence type="predicted"/>
<evidence type="ECO:0008006" key="3">
    <source>
        <dbReference type="Google" id="ProtNLM"/>
    </source>
</evidence>
<keyword evidence="2" id="KW-1185">Reference proteome</keyword>
<comment type="caution">
    <text evidence="1">The sequence shown here is derived from an EMBL/GenBank/DDBJ whole genome shotgun (WGS) entry which is preliminary data.</text>
</comment>
<reference evidence="1" key="1">
    <citation type="journal article" date="2019" name="Beilstein J. Org. Chem.">
        <title>Nanangenines: drimane sesquiterpenoids as the dominant metabolite cohort of a novel Australian fungus, Aspergillus nanangensis.</title>
        <authorList>
            <person name="Lacey H.J."/>
            <person name="Gilchrist C.L.M."/>
            <person name="Crombie A."/>
            <person name="Kalaitzis J.A."/>
            <person name="Vuong D."/>
            <person name="Rutledge P.J."/>
            <person name="Turner P."/>
            <person name="Pitt J.I."/>
            <person name="Lacey E."/>
            <person name="Chooi Y.H."/>
            <person name="Piggott A.M."/>
        </authorList>
    </citation>
    <scope>NUCLEOTIDE SEQUENCE</scope>
    <source>
        <strain evidence="1">MST-FP2251</strain>
    </source>
</reference>